<dbReference type="Pfam" id="PF10649">
    <property type="entry name" value="DUF2478"/>
    <property type="match status" value="1"/>
</dbReference>
<gene>
    <name evidence="1" type="ORF">D1012_01000</name>
</gene>
<dbReference type="Proteomes" id="UP000284547">
    <property type="component" value="Unassembled WGS sequence"/>
</dbReference>
<organism evidence="1 2">
    <name type="scientific">Pseudotabrizicola alkalilacus</name>
    <dbReference type="NCBI Taxonomy" id="2305252"/>
    <lineage>
        <taxon>Bacteria</taxon>
        <taxon>Pseudomonadati</taxon>
        <taxon>Pseudomonadota</taxon>
        <taxon>Alphaproteobacteria</taxon>
        <taxon>Rhodobacterales</taxon>
        <taxon>Paracoccaceae</taxon>
        <taxon>Pseudotabrizicola</taxon>
    </lineage>
</organism>
<comment type="caution">
    <text evidence="1">The sequence shown here is derived from an EMBL/GenBank/DDBJ whole genome shotgun (WGS) entry which is preliminary data.</text>
</comment>
<dbReference type="RefSeq" id="WP_118149478.1">
    <property type="nucleotide sequence ID" value="NZ_QWEY01000001.1"/>
</dbReference>
<sequence>MLGFVSAPERGDGDRLLARVAQRLTTAGTVLGGVVQINTETDPVRPCLMDLRVLSDGSIFRISQSLGRHSSGCRLDAAGLEEAVGRVASALQAAPPHLLILNKFGKQEAEGRGFRPVIAQALSLGVPVLISVSAKNRTGFDLFAAEIAIALQSDEEAVLAWCLSQIGVDAKG</sequence>
<dbReference type="AlphaFoldDB" id="A0A411Z6Q6"/>
<evidence type="ECO:0000313" key="2">
    <source>
        <dbReference type="Proteomes" id="UP000284547"/>
    </source>
</evidence>
<dbReference type="EMBL" id="QWEY01000001">
    <property type="protein sequence ID" value="RGP38734.1"/>
    <property type="molecule type" value="Genomic_DNA"/>
</dbReference>
<evidence type="ECO:0000313" key="1">
    <source>
        <dbReference type="EMBL" id="RGP38734.1"/>
    </source>
</evidence>
<protein>
    <submittedName>
        <fullName evidence="1">DUF2478 domain-containing protein</fullName>
    </submittedName>
</protein>
<proteinExistence type="predicted"/>
<keyword evidence="2" id="KW-1185">Reference proteome</keyword>
<accession>A0A411Z6Q6</accession>
<name>A0A411Z6Q6_9RHOB</name>
<dbReference type="OrthoDB" id="5918880at2"/>
<reference evidence="1 2" key="1">
    <citation type="submission" date="2018-08" db="EMBL/GenBank/DDBJ databases">
        <title>Flavobacterium tibetense sp. nov., isolated from a wetland YonghuCo on Tibetan Plateau.</title>
        <authorList>
            <person name="Phurbu D."/>
            <person name="Lu H."/>
            <person name="Xing P."/>
        </authorList>
    </citation>
    <scope>NUCLEOTIDE SEQUENCE [LARGE SCALE GENOMIC DNA]</scope>
    <source>
        <strain evidence="1 2">DJC</strain>
    </source>
</reference>
<dbReference type="InterPro" id="IPR018912">
    <property type="entry name" value="DUF2478"/>
</dbReference>